<dbReference type="FunFam" id="3.40.30.10:FF:000013">
    <property type="entry name" value="Blast:Protein SCO1 homolog, mitochondrial"/>
    <property type="match status" value="1"/>
</dbReference>
<feature type="binding site" evidence="3">
    <location>
        <position position="178"/>
    </location>
    <ligand>
        <name>Cu cation</name>
        <dbReference type="ChEBI" id="CHEBI:23378"/>
    </ligand>
</feature>
<evidence type="ECO:0000256" key="1">
    <source>
        <dbReference type="ARBA" id="ARBA00010996"/>
    </source>
</evidence>
<feature type="binding site" evidence="3">
    <location>
        <position position="89"/>
    </location>
    <ligand>
        <name>Cu cation</name>
        <dbReference type="ChEBI" id="CHEBI:23378"/>
    </ligand>
</feature>
<keyword evidence="8" id="KW-1185">Reference proteome</keyword>
<dbReference type="InterPro" id="IPR003782">
    <property type="entry name" value="SCO1/SenC"/>
</dbReference>
<evidence type="ECO:0000256" key="2">
    <source>
        <dbReference type="ARBA" id="ARBA00023008"/>
    </source>
</evidence>
<keyword evidence="2 3" id="KW-0186">Copper</keyword>
<dbReference type="EMBL" id="JACHXA010000008">
    <property type="protein sequence ID" value="MBB3066494.1"/>
    <property type="molecule type" value="Genomic_DNA"/>
</dbReference>
<reference evidence="7 8" key="1">
    <citation type="submission" date="2020-08" db="EMBL/GenBank/DDBJ databases">
        <title>Genomic Encyclopedia of Type Strains, Phase III (KMG-III): the genomes of soil and plant-associated and newly described type strains.</title>
        <authorList>
            <person name="Whitman W."/>
        </authorList>
    </citation>
    <scope>NUCLEOTIDE SEQUENCE [LARGE SCALE GENOMIC DNA]</scope>
    <source>
        <strain evidence="7 8">CECT 8803</strain>
    </source>
</reference>
<accession>A0A839SXZ4</accession>
<name>A0A839SXZ4_9PROT</name>
<evidence type="ECO:0000313" key="8">
    <source>
        <dbReference type="Proteomes" id="UP000581135"/>
    </source>
</evidence>
<keyword evidence="3" id="KW-0479">Metal-binding</keyword>
<gene>
    <name evidence="7" type="ORF">FHR98_002800</name>
</gene>
<keyword evidence="4" id="KW-1015">Disulfide bond</keyword>
<dbReference type="CDD" id="cd02968">
    <property type="entry name" value="SCO"/>
    <property type="match status" value="1"/>
</dbReference>
<proteinExistence type="inferred from homology"/>
<dbReference type="SUPFAM" id="SSF52833">
    <property type="entry name" value="Thioredoxin-like"/>
    <property type="match status" value="1"/>
</dbReference>
<dbReference type="RefSeq" id="WP_183417302.1">
    <property type="nucleotide sequence ID" value="NZ_JACHXA010000008.1"/>
</dbReference>
<dbReference type="Proteomes" id="UP000581135">
    <property type="component" value="Unassembled WGS sequence"/>
</dbReference>
<feature type="domain" description="Thioredoxin" evidence="6">
    <location>
        <begin position="34"/>
        <end position="213"/>
    </location>
</feature>
<comment type="caution">
    <text evidence="7">The sequence shown here is derived from an EMBL/GenBank/DDBJ whole genome shotgun (WGS) entry which is preliminary data.</text>
</comment>
<keyword evidence="5" id="KW-1133">Transmembrane helix</keyword>
<dbReference type="Gene3D" id="3.40.30.10">
    <property type="entry name" value="Glutaredoxin"/>
    <property type="match status" value="1"/>
</dbReference>
<dbReference type="Pfam" id="PF02630">
    <property type="entry name" value="SCO1-SenC"/>
    <property type="match status" value="1"/>
</dbReference>
<organism evidence="7 8">
    <name type="scientific">Limibacillus halophilus</name>
    <dbReference type="NCBI Taxonomy" id="1579333"/>
    <lineage>
        <taxon>Bacteria</taxon>
        <taxon>Pseudomonadati</taxon>
        <taxon>Pseudomonadota</taxon>
        <taxon>Alphaproteobacteria</taxon>
        <taxon>Rhodospirillales</taxon>
        <taxon>Rhodovibrionaceae</taxon>
        <taxon>Limibacillus</taxon>
    </lineage>
</organism>
<dbReference type="PANTHER" id="PTHR12151">
    <property type="entry name" value="ELECTRON TRANSPORT PROTIN SCO1/SENC FAMILY MEMBER"/>
    <property type="match status" value="1"/>
</dbReference>
<sequence>MPQNPLARAAIIFGAGLAILALGIASYLYLQPKPAINQAQFDSNATGAQGSYGGPFTLTNDDGARVTNDTYAGRYLLIYFGYTFCPDVCPTSLSVMTQALDRLDSEAPKKAAAIQPLFITVDPERDTVEVLNTYVDFFHPRLVGLTGSPEEIAGVTADYRIYAKKVTEEGASDYLMDHTSAFVFLDPQGRFIRLFTHGTSAQEMADALAEVVKN</sequence>
<feature type="transmembrane region" description="Helical" evidence="5">
    <location>
        <begin position="6"/>
        <end position="30"/>
    </location>
</feature>
<dbReference type="AlphaFoldDB" id="A0A839SXZ4"/>
<keyword evidence="5" id="KW-0472">Membrane</keyword>
<dbReference type="GO" id="GO:0046872">
    <property type="term" value="F:metal ion binding"/>
    <property type="evidence" value="ECO:0007669"/>
    <property type="project" value="UniProtKB-KW"/>
</dbReference>
<evidence type="ECO:0000313" key="7">
    <source>
        <dbReference type="EMBL" id="MBB3066494.1"/>
    </source>
</evidence>
<keyword evidence="5" id="KW-0812">Transmembrane</keyword>
<evidence type="ECO:0000256" key="3">
    <source>
        <dbReference type="PIRSR" id="PIRSR603782-1"/>
    </source>
</evidence>
<evidence type="ECO:0000259" key="6">
    <source>
        <dbReference type="PROSITE" id="PS51352"/>
    </source>
</evidence>
<dbReference type="PROSITE" id="PS51352">
    <property type="entry name" value="THIOREDOXIN_2"/>
    <property type="match status" value="1"/>
</dbReference>
<protein>
    <submittedName>
        <fullName evidence="7">Protein SCO1/2</fullName>
    </submittedName>
</protein>
<dbReference type="PANTHER" id="PTHR12151:SF25">
    <property type="entry name" value="LINALOOL DEHYDRATASE_ISOMERASE DOMAIN-CONTAINING PROTEIN"/>
    <property type="match status" value="1"/>
</dbReference>
<feature type="disulfide bond" description="Redox-active" evidence="4">
    <location>
        <begin position="85"/>
        <end position="89"/>
    </location>
</feature>
<evidence type="ECO:0000256" key="4">
    <source>
        <dbReference type="PIRSR" id="PIRSR603782-2"/>
    </source>
</evidence>
<feature type="binding site" evidence="3">
    <location>
        <position position="85"/>
    </location>
    <ligand>
        <name>Cu cation</name>
        <dbReference type="ChEBI" id="CHEBI:23378"/>
    </ligand>
</feature>
<dbReference type="InterPro" id="IPR013766">
    <property type="entry name" value="Thioredoxin_domain"/>
</dbReference>
<evidence type="ECO:0000256" key="5">
    <source>
        <dbReference type="SAM" id="Phobius"/>
    </source>
</evidence>
<comment type="similarity">
    <text evidence="1">Belongs to the SCO1/2 family.</text>
</comment>
<dbReference type="InterPro" id="IPR036249">
    <property type="entry name" value="Thioredoxin-like_sf"/>
</dbReference>